<organism evidence="4">
    <name type="scientific">hydrothermal vent metagenome</name>
    <dbReference type="NCBI Taxonomy" id="652676"/>
    <lineage>
        <taxon>unclassified sequences</taxon>
        <taxon>metagenomes</taxon>
        <taxon>ecological metagenomes</taxon>
    </lineage>
</organism>
<dbReference type="CDD" id="cd02966">
    <property type="entry name" value="TlpA_like_family"/>
    <property type="match status" value="1"/>
</dbReference>
<reference evidence="4" key="1">
    <citation type="submission" date="2018-06" db="EMBL/GenBank/DDBJ databases">
        <authorList>
            <person name="Zhirakovskaya E."/>
        </authorList>
    </citation>
    <scope>NUCLEOTIDE SEQUENCE</scope>
</reference>
<dbReference type="InterPro" id="IPR036249">
    <property type="entry name" value="Thioredoxin-like_sf"/>
</dbReference>
<dbReference type="GO" id="GO:0030313">
    <property type="term" value="C:cell envelope"/>
    <property type="evidence" value="ECO:0007669"/>
    <property type="project" value="UniProtKB-SubCell"/>
</dbReference>
<dbReference type="AlphaFoldDB" id="A0A3B0ZI83"/>
<evidence type="ECO:0000313" key="4">
    <source>
        <dbReference type="EMBL" id="VAW87037.1"/>
    </source>
</evidence>
<dbReference type="InterPro" id="IPR013766">
    <property type="entry name" value="Thioredoxin_domain"/>
</dbReference>
<sequence>MNALSSYKQLGPWLMLTACLLLAGCEQKEFAPDQLTLGAPFPDIGVTTLAGKPVSLSSLRGRVVLLNVWATWCPPCRRELPSLEKLEQILKEQPFSVVGLSIDDDVDLVQEYLSDQGVTYANYVDLSGKEANEKLGIVAYPHTFLIGKKGRLVARYAGERVWHMRSMVNELREEINRVD</sequence>
<gene>
    <name evidence="4" type="ORF">MNBD_GAMMA16-603</name>
</gene>
<evidence type="ECO:0000256" key="2">
    <source>
        <dbReference type="ARBA" id="ARBA00022748"/>
    </source>
</evidence>
<accession>A0A3B0ZI83</accession>
<dbReference type="EMBL" id="UOFO01000109">
    <property type="protein sequence ID" value="VAW87037.1"/>
    <property type="molecule type" value="Genomic_DNA"/>
</dbReference>
<dbReference type="PROSITE" id="PS51352">
    <property type="entry name" value="THIOREDOXIN_2"/>
    <property type="match status" value="1"/>
</dbReference>
<evidence type="ECO:0000259" key="3">
    <source>
        <dbReference type="PROSITE" id="PS51352"/>
    </source>
</evidence>
<feature type="domain" description="Thioredoxin" evidence="3">
    <location>
        <begin position="35"/>
        <end position="176"/>
    </location>
</feature>
<dbReference type="PROSITE" id="PS00194">
    <property type="entry name" value="THIOREDOXIN_1"/>
    <property type="match status" value="1"/>
</dbReference>
<protein>
    <recommendedName>
        <fullName evidence="3">Thioredoxin domain-containing protein</fullName>
    </recommendedName>
</protein>
<dbReference type="PANTHER" id="PTHR42852">
    <property type="entry name" value="THIOL:DISULFIDE INTERCHANGE PROTEIN DSBE"/>
    <property type="match status" value="1"/>
</dbReference>
<dbReference type="InterPro" id="IPR013740">
    <property type="entry name" value="Redoxin"/>
</dbReference>
<dbReference type="InterPro" id="IPR050553">
    <property type="entry name" value="Thioredoxin_ResA/DsbE_sf"/>
</dbReference>
<dbReference type="InterPro" id="IPR017937">
    <property type="entry name" value="Thioredoxin_CS"/>
</dbReference>
<name>A0A3B0ZI83_9ZZZZ</name>
<dbReference type="Gene3D" id="3.40.30.10">
    <property type="entry name" value="Glutaredoxin"/>
    <property type="match status" value="1"/>
</dbReference>
<dbReference type="GO" id="GO:0017004">
    <property type="term" value="P:cytochrome complex assembly"/>
    <property type="evidence" value="ECO:0007669"/>
    <property type="project" value="UniProtKB-KW"/>
</dbReference>
<proteinExistence type="predicted"/>
<dbReference type="SUPFAM" id="SSF52833">
    <property type="entry name" value="Thioredoxin-like"/>
    <property type="match status" value="1"/>
</dbReference>
<dbReference type="PANTHER" id="PTHR42852:SF13">
    <property type="entry name" value="PROTEIN DIPZ"/>
    <property type="match status" value="1"/>
</dbReference>
<dbReference type="GO" id="GO:0016491">
    <property type="term" value="F:oxidoreductase activity"/>
    <property type="evidence" value="ECO:0007669"/>
    <property type="project" value="InterPro"/>
</dbReference>
<evidence type="ECO:0000256" key="1">
    <source>
        <dbReference type="ARBA" id="ARBA00004196"/>
    </source>
</evidence>
<keyword evidence="2" id="KW-0201">Cytochrome c-type biogenesis</keyword>
<comment type="subcellular location">
    <subcellularLocation>
        <location evidence="1">Cell envelope</location>
    </subcellularLocation>
</comment>
<dbReference type="Pfam" id="PF08534">
    <property type="entry name" value="Redoxin"/>
    <property type="match status" value="1"/>
</dbReference>